<proteinExistence type="predicted"/>
<sequence length="103" mass="11052">MSSFNIRTDVSCDGDRLNLLRWSTASDRLLESSLIDACFGGGENPRIDFPSPCADRAAGWGMLGMLVVLGAALFGEPTRISSPSQNTLLDSGPSLERNRSIGY</sequence>
<keyword evidence="3" id="KW-1185">Reference proteome</keyword>
<gene>
    <name evidence="2" type="ORF">IQ235_04160</name>
</gene>
<reference evidence="2" key="1">
    <citation type="submission" date="2020-10" db="EMBL/GenBank/DDBJ databases">
        <authorList>
            <person name="Castelo-Branco R."/>
            <person name="Eusebio N."/>
            <person name="Adriana R."/>
            <person name="Vieira A."/>
            <person name="Brugerolle De Fraissinette N."/>
            <person name="Rezende De Castro R."/>
            <person name="Schneider M.P."/>
            <person name="Vasconcelos V."/>
            <person name="Leao P.N."/>
        </authorList>
    </citation>
    <scope>NUCLEOTIDE SEQUENCE</scope>
    <source>
        <strain evidence="2">LEGE 11467</strain>
    </source>
</reference>
<feature type="region of interest" description="Disordered" evidence="1">
    <location>
        <begin position="79"/>
        <end position="103"/>
    </location>
</feature>
<dbReference type="EMBL" id="JADEXN010000046">
    <property type="protein sequence ID" value="MBE9039985.1"/>
    <property type="molecule type" value="Genomic_DNA"/>
</dbReference>
<comment type="caution">
    <text evidence="2">The sequence shown here is derived from an EMBL/GenBank/DDBJ whole genome shotgun (WGS) entry which is preliminary data.</text>
</comment>
<organism evidence="2 3">
    <name type="scientific">Zarconia navalis LEGE 11467</name>
    <dbReference type="NCBI Taxonomy" id="1828826"/>
    <lineage>
        <taxon>Bacteria</taxon>
        <taxon>Bacillati</taxon>
        <taxon>Cyanobacteriota</taxon>
        <taxon>Cyanophyceae</taxon>
        <taxon>Oscillatoriophycideae</taxon>
        <taxon>Oscillatoriales</taxon>
        <taxon>Oscillatoriales incertae sedis</taxon>
        <taxon>Zarconia</taxon>
        <taxon>Zarconia navalis</taxon>
    </lineage>
</organism>
<dbReference type="RefSeq" id="WP_264320243.1">
    <property type="nucleotide sequence ID" value="NZ_JADEXN010000046.1"/>
</dbReference>
<name>A0A928Z6Y0_9CYAN</name>
<evidence type="ECO:0000256" key="1">
    <source>
        <dbReference type="SAM" id="MobiDB-lite"/>
    </source>
</evidence>
<feature type="compositionally biased region" description="Polar residues" evidence="1">
    <location>
        <begin position="79"/>
        <end position="89"/>
    </location>
</feature>
<evidence type="ECO:0000313" key="2">
    <source>
        <dbReference type="EMBL" id="MBE9039985.1"/>
    </source>
</evidence>
<evidence type="ECO:0000313" key="3">
    <source>
        <dbReference type="Proteomes" id="UP000621799"/>
    </source>
</evidence>
<dbReference type="Proteomes" id="UP000621799">
    <property type="component" value="Unassembled WGS sequence"/>
</dbReference>
<protein>
    <submittedName>
        <fullName evidence="2">Uncharacterized protein</fullName>
    </submittedName>
</protein>
<dbReference type="AlphaFoldDB" id="A0A928Z6Y0"/>
<accession>A0A928Z6Y0</accession>